<dbReference type="AlphaFoldDB" id="A0AAV9DL28"/>
<dbReference type="Gene3D" id="3.40.50.1820">
    <property type="entry name" value="alpha/beta hydrolase"/>
    <property type="match status" value="1"/>
</dbReference>
<keyword evidence="1" id="KW-0812">Transmembrane</keyword>
<gene>
    <name evidence="2" type="ORF">QJS10_CPB12g00905</name>
</gene>
<keyword evidence="1" id="KW-1133">Transmembrane helix</keyword>
<protein>
    <submittedName>
        <fullName evidence="2">Uncharacterized protein</fullName>
    </submittedName>
</protein>
<dbReference type="SUPFAM" id="SSF53474">
    <property type="entry name" value="alpha/beta-Hydrolases"/>
    <property type="match status" value="1"/>
</dbReference>
<dbReference type="PANTHER" id="PTHR35128:SF1">
    <property type="entry name" value="SECRETION-REGULATING GUANINE NUCLEOTIDE EXCHANGE FACTOR"/>
    <property type="match status" value="1"/>
</dbReference>
<reference evidence="2" key="1">
    <citation type="journal article" date="2023" name="Nat. Commun.">
        <title>Diploid and tetraploid genomes of Acorus and the evolution of monocots.</title>
        <authorList>
            <person name="Ma L."/>
            <person name="Liu K.W."/>
            <person name="Li Z."/>
            <person name="Hsiao Y.Y."/>
            <person name="Qi Y."/>
            <person name="Fu T."/>
            <person name="Tang G.D."/>
            <person name="Zhang D."/>
            <person name="Sun W.H."/>
            <person name="Liu D.K."/>
            <person name="Li Y."/>
            <person name="Chen G.Z."/>
            <person name="Liu X.D."/>
            <person name="Liao X.Y."/>
            <person name="Jiang Y.T."/>
            <person name="Yu X."/>
            <person name="Hao Y."/>
            <person name="Huang J."/>
            <person name="Zhao X.W."/>
            <person name="Ke S."/>
            <person name="Chen Y.Y."/>
            <person name="Wu W.L."/>
            <person name="Hsu J.L."/>
            <person name="Lin Y.F."/>
            <person name="Huang M.D."/>
            <person name="Li C.Y."/>
            <person name="Huang L."/>
            <person name="Wang Z.W."/>
            <person name="Zhao X."/>
            <person name="Zhong W.Y."/>
            <person name="Peng D.H."/>
            <person name="Ahmad S."/>
            <person name="Lan S."/>
            <person name="Zhang J.S."/>
            <person name="Tsai W.C."/>
            <person name="Van de Peer Y."/>
            <person name="Liu Z.J."/>
        </authorList>
    </citation>
    <scope>NUCLEOTIDE SEQUENCE</scope>
    <source>
        <strain evidence="2">CP</strain>
    </source>
</reference>
<accession>A0AAV9DL28</accession>
<name>A0AAV9DL28_ACOCL</name>
<evidence type="ECO:0000313" key="2">
    <source>
        <dbReference type="EMBL" id="KAK1302361.1"/>
    </source>
</evidence>
<feature type="transmembrane region" description="Helical" evidence="1">
    <location>
        <begin position="21"/>
        <end position="38"/>
    </location>
</feature>
<dbReference type="PANTHER" id="PTHR35128">
    <property type="entry name" value="SECRETION-REGULATING GUANINE NUCLEOTIDE EXCHANGE FACTOR"/>
    <property type="match status" value="1"/>
</dbReference>
<sequence>MMRPPKPTKPFSAITPKHRSAILASLLVIITTTLLFHSRKPKSNPQFTLPSPKWNAFQSSVEPRPTVDRINGTDSIWQVPTSPKAVLFIAHGCNGRAANFWDPSPRCPGCVGLPEERLIALQALDRRFAVLTVSSVGRCWSFGREEERVIGIIKNWVAKNTLGDLPIIALGASSGGYFVSSLAMKMKFSSVVIMIAEGVFDSIDVSGDYPPTLFVHMPKDRKRERLIRMNMEALRKKGVDIGEVRCEEFPLVPEFFSDRILGLDRTVSVKLFEMLREKGFVDEKGYMRRDGRAIPWKEGVRGMNLTSGDGLDLYGHVQEEMNLAYAYHEMTSFPMEQILDWVESHIR</sequence>
<evidence type="ECO:0000256" key="1">
    <source>
        <dbReference type="SAM" id="Phobius"/>
    </source>
</evidence>
<keyword evidence="1" id="KW-0472">Membrane</keyword>
<evidence type="ECO:0000313" key="3">
    <source>
        <dbReference type="Proteomes" id="UP001180020"/>
    </source>
</evidence>
<reference evidence="2" key="2">
    <citation type="submission" date="2023-06" db="EMBL/GenBank/DDBJ databases">
        <authorList>
            <person name="Ma L."/>
            <person name="Liu K.-W."/>
            <person name="Li Z."/>
            <person name="Hsiao Y.-Y."/>
            <person name="Qi Y."/>
            <person name="Fu T."/>
            <person name="Tang G."/>
            <person name="Zhang D."/>
            <person name="Sun W.-H."/>
            <person name="Liu D.-K."/>
            <person name="Li Y."/>
            <person name="Chen G.-Z."/>
            <person name="Liu X.-D."/>
            <person name="Liao X.-Y."/>
            <person name="Jiang Y.-T."/>
            <person name="Yu X."/>
            <person name="Hao Y."/>
            <person name="Huang J."/>
            <person name="Zhao X.-W."/>
            <person name="Ke S."/>
            <person name="Chen Y.-Y."/>
            <person name="Wu W.-L."/>
            <person name="Hsu J.-L."/>
            <person name="Lin Y.-F."/>
            <person name="Huang M.-D."/>
            <person name="Li C.-Y."/>
            <person name="Huang L."/>
            <person name="Wang Z.-W."/>
            <person name="Zhao X."/>
            <person name="Zhong W.-Y."/>
            <person name="Peng D.-H."/>
            <person name="Ahmad S."/>
            <person name="Lan S."/>
            <person name="Zhang J.-S."/>
            <person name="Tsai W.-C."/>
            <person name="Van De Peer Y."/>
            <person name="Liu Z.-J."/>
        </authorList>
    </citation>
    <scope>NUCLEOTIDE SEQUENCE</scope>
    <source>
        <strain evidence="2">CP</strain>
        <tissue evidence="2">Leaves</tissue>
    </source>
</reference>
<keyword evidence="3" id="KW-1185">Reference proteome</keyword>
<dbReference type="InterPro" id="IPR029058">
    <property type="entry name" value="AB_hydrolase_fold"/>
</dbReference>
<dbReference type="Proteomes" id="UP001180020">
    <property type="component" value="Unassembled WGS sequence"/>
</dbReference>
<organism evidence="2 3">
    <name type="scientific">Acorus calamus</name>
    <name type="common">Sweet flag</name>
    <dbReference type="NCBI Taxonomy" id="4465"/>
    <lineage>
        <taxon>Eukaryota</taxon>
        <taxon>Viridiplantae</taxon>
        <taxon>Streptophyta</taxon>
        <taxon>Embryophyta</taxon>
        <taxon>Tracheophyta</taxon>
        <taxon>Spermatophyta</taxon>
        <taxon>Magnoliopsida</taxon>
        <taxon>Liliopsida</taxon>
        <taxon>Acoraceae</taxon>
        <taxon>Acorus</taxon>
    </lineage>
</organism>
<dbReference type="EMBL" id="JAUJYO010000012">
    <property type="protein sequence ID" value="KAK1302361.1"/>
    <property type="molecule type" value="Genomic_DNA"/>
</dbReference>
<proteinExistence type="predicted"/>
<comment type="caution">
    <text evidence="2">The sequence shown here is derived from an EMBL/GenBank/DDBJ whole genome shotgun (WGS) entry which is preliminary data.</text>
</comment>